<protein>
    <submittedName>
        <fullName evidence="1">Uncharacterized protein</fullName>
    </submittedName>
</protein>
<gene>
    <name evidence="1" type="ORF">V9T40_006267</name>
</gene>
<proteinExistence type="predicted"/>
<accession>A0AAN9TLY0</accession>
<keyword evidence="2" id="KW-1185">Reference proteome</keyword>
<name>A0AAN9TLY0_9HEMI</name>
<evidence type="ECO:0000313" key="1">
    <source>
        <dbReference type="EMBL" id="KAK7598032.1"/>
    </source>
</evidence>
<dbReference type="EMBL" id="JBBCAQ010000014">
    <property type="protein sequence ID" value="KAK7598032.1"/>
    <property type="molecule type" value="Genomic_DNA"/>
</dbReference>
<comment type="caution">
    <text evidence="1">The sequence shown here is derived from an EMBL/GenBank/DDBJ whole genome shotgun (WGS) entry which is preliminary data.</text>
</comment>
<reference evidence="1 2" key="1">
    <citation type="submission" date="2024-03" db="EMBL/GenBank/DDBJ databases">
        <title>Adaptation during the transition from Ophiocordyceps entomopathogen to insect associate is accompanied by gene loss and intensified selection.</title>
        <authorList>
            <person name="Ward C.M."/>
            <person name="Onetto C.A."/>
            <person name="Borneman A.R."/>
        </authorList>
    </citation>
    <scope>NUCLEOTIDE SEQUENCE [LARGE SCALE GENOMIC DNA]</scope>
    <source>
        <strain evidence="1">AWRI1</strain>
        <tissue evidence="1">Single Adult Female</tissue>
    </source>
</reference>
<organism evidence="1 2">
    <name type="scientific">Parthenolecanium corni</name>
    <dbReference type="NCBI Taxonomy" id="536013"/>
    <lineage>
        <taxon>Eukaryota</taxon>
        <taxon>Metazoa</taxon>
        <taxon>Ecdysozoa</taxon>
        <taxon>Arthropoda</taxon>
        <taxon>Hexapoda</taxon>
        <taxon>Insecta</taxon>
        <taxon>Pterygota</taxon>
        <taxon>Neoptera</taxon>
        <taxon>Paraneoptera</taxon>
        <taxon>Hemiptera</taxon>
        <taxon>Sternorrhyncha</taxon>
        <taxon>Coccoidea</taxon>
        <taxon>Coccidae</taxon>
        <taxon>Parthenolecanium</taxon>
    </lineage>
</organism>
<dbReference type="Proteomes" id="UP001367676">
    <property type="component" value="Unassembled WGS sequence"/>
</dbReference>
<sequence length="133" mass="15355">MGNDWCCDKKCFRVPDDQIDGLACRSCGSYSFCRCGCATHCGDINVDHKVVLGQPLKMFECYRFVEALEGTFDETEGVFIRYKDNDVPSQLFVPEKAFKDEWLGRFFSSLEDFNVSLRHLIWLGGDRWELNCL</sequence>
<dbReference type="AlphaFoldDB" id="A0AAN9TLY0"/>
<evidence type="ECO:0000313" key="2">
    <source>
        <dbReference type="Proteomes" id="UP001367676"/>
    </source>
</evidence>